<accession>A0AAJ6Z0B4</accession>
<evidence type="ECO:0000313" key="1">
    <source>
        <dbReference type="RefSeq" id="XP_013162603.1"/>
    </source>
</evidence>
<organism evidence="1">
    <name type="scientific">Papilio xuthus</name>
    <name type="common">Asian swallowtail butterfly</name>
    <dbReference type="NCBI Taxonomy" id="66420"/>
    <lineage>
        <taxon>Eukaryota</taxon>
        <taxon>Metazoa</taxon>
        <taxon>Ecdysozoa</taxon>
        <taxon>Arthropoda</taxon>
        <taxon>Hexapoda</taxon>
        <taxon>Insecta</taxon>
        <taxon>Pterygota</taxon>
        <taxon>Neoptera</taxon>
        <taxon>Endopterygota</taxon>
        <taxon>Lepidoptera</taxon>
        <taxon>Glossata</taxon>
        <taxon>Ditrysia</taxon>
        <taxon>Papilionoidea</taxon>
        <taxon>Papilionidae</taxon>
        <taxon>Papilioninae</taxon>
        <taxon>Papilio</taxon>
    </lineage>
</organism>
<protein>
    <submittedName>
        <fullName evidence="1">Uncharacterized protein LOC106114071 isoform X2</fullName>
    </submittedName>
</protein>
<sequence>MCWSSTWFSDQMLSNELLETSEKLQNIVRDKATIFSINILREYNEDAVVSLMQSLLKYKMMTEYTKVLQLLFNYKLRNRDLRGCREIVRNCEALGIKLPSDQQGRYIRMLINNEIPEEKSITKPTLNFKLKF</sequence>
<dbReference type="Proteomes" id="UP000694872">
    <property type="component" value="Unplaced"/>
</dbReference>
<reference evidence="1" key="1">
    <citation type="submission" date="2025-08" db="UniProtKB">
        <authorList>
            <consortium name="RefSeq"/>
        </authorList>
    </citation>
    <scope>IDENTIFICATION</scope>
</reference>
<proteinExistence type="predicted"/>
<dbReference type="RefSeq" id="XP_013162603.1">
    <property type="nucleotide sequence ID" value="XM_013307149.1"/>
</dbReference>
<dbReference type="GeneID" id="106114071"/>
<name>A0AAJ6Z0B4_PAPXU</name>
<gene>
    <name evidence="1" type="primary">LOC106114071</name>
</gene>
<dbReference type="AlphaFoldDB" id="A0AAJ6Z0B4"/>